<evidence type="ECO:0000256" key="1">
    <source>
        <dbReference type="SAM" id="MobiDB-lite"/>
    </source>
</evidence>
<feature type="region of interest" description="Disordered" evidence="1">
    <location>
        <begin position="32"/>
        <end position="53"/>
    </location>
</feature>
<name>A0ABT0AI63_9SPHN</name>
<gene>
    <name evidence="2" type="ORF">MTR65_19625</name>
</gene>
<organism evidence="2 3">
    <name type="scientific">Novosphingobium mangrovi</name>
    <name type="common">ex Hu et al. 2023</name>
    <dbReference type="NCBI Taxonomy" id="2930094"/>
    <lineage>
        <taxon>Bacteria</taxon>
        <taxon>Pseudomonadati</taxon>
        <taxon>Pseudomonadota</taxon>
        <taxon>Alphaproteobacteria</taxon>
        <taxon>Sphingomonadales</taxon>
        <taxon>Sphingomonadaceae</taxon>
        <taxon>Novosphingobium</taxon>
    </lineage>
</organism>
<keyword evidence="3" id="KW-1185">Reference proteome</keyword>
<dbReference type="InterPro" id="IPR010848">
    <property type="entry name" value="DUF1465"/>
</dbReference>
<dbReference type="Proteomes" id="UP001162802">
    <property type="component" value="Unassembled WGS sequence"/>
</dbReference>
<comment type="caution">
    <text evidence="2">The sequence shown here is derived from an EMBL/GenBank/DDBJ whole genome shotgun (WGS) entry which is preliminary data.</text>
</comment>
<dbReference type="EMBL" id="JALHAT010000071">
    <property type="protein sequence ID" value="MCJ1962898.1"/>
    <property type="molecule type" value="Genomic_DNA"/>
</dbReference>
<sequence length="173" mass="19457">MTHTLAICPRIVEGLYREALALSEDVRGTFSASGQMSGQLAPPARPASGTKVPTTDEDRIRIAYSRVGLATTTRMMHAIAWLLQHRAYFMGEIGEEQLRRHGRLAQDLRHAREGREEDEALLDAGITRLVARTRTFYARLERLDETWSLSREEAAAASAIERLRQRIEGRLAS</sequence>
<accession>A0ABT0AI63</accession>
<dbReference type="Gene3D" id="1.10.8.930">
    <property type="entry name" value="Protein of unknown function DUF1465"/>
    <property type="match status" value="1"/>
</dbReference>
<dbReference type="Pfam" id="PF07323">
    <property type="entry name" value="DUF1465"/>
    <property type="match status" value="1"/>
</dbReference>
<reference evidence="2" key="1">
    <citation type="submission" date="2022-03" db="EMBL/GenBank/DDBJ databases">
        <title>Identification of a novel bacterium isolated from mangrove sediments.</title>
        <authorList>
            <person name="Pan X."/>
        </authorList>
    </citation>
    <scope>NUCLEOTIDE SEQUENCE</scope>
    <source>
        <strain evidence="2">B2637</strain>
    </source>
</reference>
<evidence type="ECO:0000313" key="3">
    <source>
        <dbReference type="Proteomes" id="UP001162802"/>
    </source>
</evidence>
<evidence type="ECO:0000313" key="2">
    <source>
        <dbReference type="EMBL" id="MCJ1962898.1"/>
    </source>
</evidence>
<proteinExistence type="predicted"/>
<dbReference type="RefSeq" id="WP_243803216.1">
    <property type="nucleotide sequence ID" value="NZ_JALHAT010000071.1"/>
</dbReference>
<protein>
    <submittedName>
        <fullName evidence="2">DUF1465 family protein</fullName>
    </submittedName>
</protein>
<dbReference type="InterPro" id="IPR038301">
    <property type="entry name" value="AraC-like_sf"/>
</dbReference>